<dbReference type="EMBL" id="JBCGBO010000003">
    <property type="protein sequence ID" value="KAK9214132.1"/>
    <property type="molecule type" value="Genomic_DNA"/>
</dbReference>
<dbReference type="PANTHER" id="PTHR31286">
    <property type="entry name" value="GLYCINE-RICH CELL WALL STRUCTURAL PROTEIN 1.8-LIKE"/>
    <property type="match status" value="1"/>
</dbReference>
<dbReference type="Proteomes" id="UP001428341">
    <property type="component" value="Unassembled WGS sequence"/>
</dbReference>
<evidence type="ECO:0000313" key="2">
    <source>
        <dbReference type="EMBL" id="KAK9214132.1"/>
    </source>
</evidence>
<dbReference type="PANTHER" id="PTHR31286:SF167">
    <property type="entry name" value="OS09G0268800 PROTEIN"/>
    <property type="match status" value="1"/>
</dbReference>
<evidence type="ECO:0000313" key="3">
    <source>
        <dbReference type="Proteomes" id="UP001428341"/>
    </source>
</evidence>
<gene>
    <name evidence="2" type="ORF">WN944_006120</name>
</gene>
<protein>
    <recommendedName>
        <fullName evidence="1">DUF4283 domain-containing protein</fullName>
    </recommendedName>
</protein>
<comment type="caution">
    <text evidence="2">The sequence shown here is derived from an EMBL/GenBank/DDBJ whole genome shotgun (WGS) entry which is preliminary data.</text>
</comment>
<feature type="domain" description="DUF4283" evidence="1">
    <location>
        <begin position="40"/>
        <end position="108"/>
    </location>
</feature>
<sequence>METEELIKKCRAISLEGEEEDKVSFIGKMKAKGAKIAAGCLVGKILTTRGVNIEGFRAAMHQVWRTICGVRIESLGENIFLFKFALEADKRRVLTGGPWHFNKALIVLIEPVGIGNITKQAFTHVSFWVQIINVPIMAMNTDTISRLGAIIGTVKEVETNKNGELAECFNHNKPKDRWNRGNNTRDEEFGNQECYENQQQNQEQPNSDLGNGTINVRRGKIDETSRCNNQTTIVGIWQESDVGECGGGSKRKMAGNGEQKEIQRLGSMGLENKAQAISNEEVVEDG</sequence>
<organism evidence="2 3">
    <name type="scientific">Citrus x changshan-huyou</name>
    <dbReference type="NCBI Taxonomy" id="2935761"/>
    <lineage>
        <taxon>Eukaryota</taxon>
        <taxon>Viridiplantae</taxon>
        <taxon>Streptophyta</taxon>
        <taxon>Embryophyta</taxon>
        <taxon>Tracheophyta</taxon>
        <taxon>Spermatophyta</taxon>
        <taxon>Magnoliopsida</taxon>
        <taxon>eudicotyledons</taxon>
        <taxon>Gunneridae</taxon>
        <taxon>Pentapetalae</taxon>
        <taxon>rosids</taxon>
        <taxon>malvids</taxon>
        <taxon>Sapindales</taxon>
        <taxon>Rutaceae</taxon>
        <taxon>Aurantioideae</taxon>
        <taxon>Citrus</taxon>
    </lineage>
</organism>
<proteinExistence type="predicted"/>
<reference evidence="2 3" key="1">
    <citation type="submission" date="2024-05" db="EMBL/GenBank/DDBJ databases">
        <title>Haplotype-resolved chromosome-level genome assembly of Huyou (Citrus changshanensis).</title>
        <authorList>
            <person name="Miao C."/>
            <person name="Chen W."/>
            <person name="Wu Y."/>
            <person name="Wang L."/>
            <person name="Zhao S."/>
            <person name="Grierson D."/>
            <person name="Xu C."/>
            <person name="Chen K."/>
        </authorList>
    </citation>
    <scope>NUCLEOTIDE SEQUENCE [LARGE SCALE GENOMIC DNA]</scope>
    <source>
        <strain evidence="2">01-14</strain>
        <tissue evidence="2">Leaf</tissue>
    </source>
</reference>
<dbReference type="Pfam" id="PF14111">
    <property type="entry name" value="DUF4283"/>
    <property type="match status" value="1"/>
</dbReference>
<dbReference type="AlphaFoldDB" id="A0AAP0ML95"/>
<dbReference type="InterPro" id="IPR025558">
    <property type="entry name" value="DUF4283"/>
</dbReference>
<keyword evidence="3" id="KW-1185">Reference proteome</keyword>
<name>A0AAP0ML95_9ROSI</name>
<accession>A0AAP0ML95</accession>
<dbReference type="InterPro" id="IPR040256">
    <property type="entry name" value="At4g02000-like"/>
</dbReference>
<evidence type="ECO:0000259" key="1">
    <source>
        <dbReference type="Pfam" id="PF14111"/>
    </source>
</evidence>